<feature type="transmembrane region" description="Helical" evidence="6">
    <location>
        <begin position="291"/>
        <end position="308"/>
    </location>
</feature>
<evidence type="ECO:0000313" key="7">
    <source>
        <dbReference type="EMBL" id="PKR90758.1"/>
    </source>
</evidence>
<dbReference type="CDD" id="cd06579">
    <property type="entry name" value="TM_PBP1_transp_AraH_like"/>
    <property type="match status" value="1"/>
</dbReference>
<keyword evidence="2" id="KW-1003">Cell membrane</keyword>
<protein>
    <submittedName>
        <fullName evidence="7">Sugar ABC transporter permease YjfF</fullName>
    </submittedName>
</protein>
<feature type="transmembrane region" description="Helical" evidence="6">
    <location>
        <begin position="212"/>
        <end position="232"/>
    </location>
</feature>
<feature type="transmembrane region" description="Helical" evidence="6">
    <location>
        <begin position="89"/>
        <end position="112"/>
    </location>
</feature>
<keyword evidence="3 6" id="KW-0812">Transmembrane</keyword>
<evidence type="ECO:0000256" key="3">
    <source>
        <dbReference type="ARBA" id="ARBA00022692"/>
    </source>
</evidence>
<gene>
    <name evidence="7" type="ORF">CXZ10_05225</name>
</gene>
<comment type="caution">
    <text evidence="7">The sequence shown here is derived from an EMBL/GenBank/DDBJ whole genome shotgun (WGS) entry which is preliminary data.</text>
</comment>
<dbReference type="GO" id="GO:0022857">
    <property type="term" value="F:transmembrane transporter activity"/>
    <property type="evidence" value="ECO:0007669"/>
    <property type="project" value="InterPro"/>
</dbReference>
<keyword evidence="4 6" id="KW-1133">Transmembrane helix</keyword>
<proteinExistence type="predicted"/>
<evidence type="ECO:0000256" key="2">
    <source>
        <dbReference type="ARBA" id="ARBA00022475"/>
    </source>
</evidence>
<feature type="transmembrane region" description="Helical" evidence="6">
    <location>
        <begin position="118"/>
        <end position="136"/>
    </location>
</feature>
<feature type="transmembrane region" description="Helical" evidence="6">
    <location>
        <begin position="6"/>
        <end position="27"/>
    </location>
</feature>
<evidence type="ECO:0000256" key="4">
    <source>
        <dbReference type="ARBA" id="ARBA00022989"/>
    </source>
</evidence>
<evidence type="ECO:0000256" key="6">
    <source>
        <dbReference type="SAM" id="Phobius"/>
    </source>
</evidence>
<evidence type="ECO:0000256" key="5">
    <source>
        <dbReference type="ARBA" id="ARBA00023136"/>
    </source>
</evidence>
<dbReference type="RefSeq" id="WP_101288021.1">
    <property type="nucleotide sequence ID" value="NZ_FOUQ01000001.1"/>
</dbReference>
<keyword evidence="5 6" id="KW-0472">Membrane</keyword>
<accession>A0A1I4QE20</accession>
<feature type="transmembrane region" description="Helical" evidence="6">
    <location>
        <begin position="39"/>
        <end position="58"/>
    </location>
</feature>
<sequence>MKNSKYLPLLATFVVFVLGYVICISVFPNMLSTRVAGNLLTDNAFLGITAVGMTFVILSGGIDLSVGSVIAFTGVFLSVILRDTSIHPLAAFAIVLVLTTAFGAAMGGVIFFLDMPPFIVTLAGMFLARGISYLLTTESVPITHPFYSTLQEIYIRMPGGGRLTLIAMIMLAVFALGIILAQRTRFGTYVYALGGNLTSAQLMGVPVAKTTIGIYALSGFLAGLSGIVFSLYTSAGYSLAAVGVELDAIAAVVIGGTLLTGGYGFVAGTFLGICIQGLIQTYIVFDGTLSSWWTKIVIGLLLFGFIALQRGLMWMSERSARNMRHASAAAQASGA</sequence>
<dbReference type="PANTHER" id="PTHR32196">
    <property type="entry name" value="ABC TRANSPORTER PERMEASE PROTEIN YPHD-RELATED-RELATED"/>
    <property type="match status" value="1"/>
</dbReference>
<evidence type="ECO:0000256" key="1">
    <source>
        <dbReference type="ARBA" id="ARBA00004651"/>
    </source>
</evidence>
<dbReference type="Pfam" id="PF02653">
    <property type="entry name" value="BPD_transp_2"/>
    <property type="match status" value="1"/>
</dbReference>
<feature type="transmembrane region" description="Helical" evidence="6">
    <location>
        <begin position="64"/>
        <end position="82"/>
    </location>
</feature>
<dbReference type="Proteomes" id="UP000233491">
    <property type="component" value="Unassembled WGS sequence"/>
</dbReference>
<reference evidence="7 8" key="1">
    <citation type="submission" date="2017-12" db="EMBL/GenBank/DDBJ databases">
        <title>Anaerobic carbon monoxide metabolism by Pleomorphomonas carboxyditropha sp. nov., a new mesophilic hydrogenogenic carboxidotroph.</title>
        <authorList>
            <person name="Esquivel-Elizondo S."/>
            <person name="Krajmalnik-Brown R."/>
        </authorList>
    </citation>
    <scope>NUCLEOTIDE SEQUENCE [LARGE SCALE GENOMIC DNA]</scope>
    <source>
        <strain evidence="7 8">R5-392</strain>
    </source>
</reference>
<dbReference type="GO" id="GO:0005886">
    <property type="term" value="C:plasma membrane"/>
    <property type="evidence" value="ECO:0007669"/>
    <property type="project" value="UniProtKB-SubCell"/>
</dbReference>
<dbReference type="EMBL" id="PJNW01000002">
    <property type="protein sequence ID" value="PKR90758.1"/>
    <property type="molecule type" value="Genomic_DNA"/>
</dbReference>
<feature type="transmembrane region" description="Helical" evidence="6">
    <location>
        <begin position="163"/>
        <end position="182"/>
    </location>
</feature>
<dbReference type="InterPro" id="IPR001851">
    <property type="entry name" value="ABC_transp_permease"/>
</dbReference>
<dbReference type="PANTHER" id="PTHR32196:SF63">
    <property type="entry name" value="INNER MEMBRANE ABC TRANSPORTER PERMEASE PROTEIN YJFF"/>
    <property type="match status" value="1"/>
</dbReference>
<dbReference type="AlphaFoldDB" id="A0A1I4QE20"/>
<comment type="subcellular location">
    <subcellularLocation>
        <location evidence="1">Cell membrane</location>
        <topology evidence="1">Multi-pass membrane protein</topology>
    </subcellularLocation>
</comment>
<organism evidence="7 8">
    <name type="scientific">Pleomorphomonas diazotrophica</name>
    <dbReference type="NCBI Taxonomy" id="1166257"/>
    <lineage>
        <taxon>Bacteria</taxon>
        <taxon>Pseudomonadati</taxon>
        <taxon>Pseudomonadota</taxon>
        <taxon>Alphaproteobacteria</taxon>
        <taxon>Hyphomicrobiales</taxon>
        <taxon>Pleomorphomonadaceae</taxon>
        <taxon>Pleomorphomonas</taxon>
    </lineage>
</organism>
<dbReference type="NCBIfam" id="NF008630">
    <property type="entry name" value="PRK11618.1"/>
    <property type="match status" value="1"/>
</dbReference>
<name>A0A1I4QE20_9HYPH</name>
<keyword evidence="8" id="KW-1185">Reference proteome</keyword>
<dbReference type="OrthoDB" id="5422926at2"/>
<evidence type="ECO:0000313" key="8">
    <source>
        <dbReference type="Proteomes" id="UP000233491"/>
    </source>
</evidence>